<proteinExistence type="predicted"/>
<evidence type="ECO:0000313" key="1">
    <source>
        <dbReference type="EMBL" id="KAJ8672328.1"/>
    </source>
</evidence>
<gene>
    <name evidence="1" type="ORF">QAD02_003587</name>
</gene>
<accession>A0ACC2NN77</accession>
<sequence length="108" mass="12235">MYNLPEQFGSKDYRKPVDLVGVDRLPKKYTKEPQLYDPLFAEVAHSLVPDLTTPTNTYKALQLYKKLLGRCWMARTLHLVHIPVTIQADDNEHYLGLGTTVSNSSSGD</sequence>
<organism evidence="1 2">
    <name type="scientific">Eretmocerus hayati</name>
    <dbReference type="NCBI Taxonomy" id="131215"/>
    <lineage>
        <taxon>Eukaryota</taxon>
        <taxon>Metazoa</taxon>
        <taxon>Ecdysozoa</taxon>
        <taxon>Arthropoda</taxon>
        <taxon>Hexapoda</taxon>
        <taxon>Insecta</taxon>
        <taxon>Pterygota</taxon>
        <taxon>Neoptera</taxon>
        <taxon>Endopterygota</taxon>
        <taxon>Hymenoptera</taxon>
        <taxon>Apocrita</taxon>
        <taxon>Proctotrupomorpha</taxon>
        <taxon>Chalcidoidea</taxon>
        <taxon>Aphelinidae</taxon>
        <taxon>Aphelininae</taxon>
        <taxon>Eretmocerus</taxon>
    </lineage>
</organism>
<dbReference type="Proteomes" id="UP001239111">
    <property type="component" value="Chromosome 3"/>
</dbReference>
<reference evidence="1" key="1">
    <citation type="submission" date="2023-04" db="EMBL/GenBank/DDBJ databases">
        <title>A chromosome-level genome assembly of the parasitoid wasp Eretmocerus hayati.</title>
        <authorList>
            <person name="Zhong Y."/>
            <person name="Liu S."/>
            <person name="Liu Y."/>
        </authorList>
    </citation>
    <scope>NUCLEOTIDE SEQUENCE</scope>
    <source>
        <strain evidence="1">ZJU_SS_LIU_2023</strain>
    </source>
</reference>
<evidence type="ECO:0000313" key="2">
    <source>
        <dbReference type="Proteomes" id="UP001239111"/>
    </source>
</evidence>
<name>A0ACC2NN77_9HYME</name>
<comment type="caution">
    <text evidence="1">The sequence shown here is derived from an EMBL/GenBank/DDBJ whole genome shotgun (WGS) entry which is preliminary data.</text>
</comment>
<keyword evidence="2" id="KW-1185">Reference proteome</keyword>
<protein>
    <submittedName>
        <fullName evidence="1">Uncharacterized protein</fullName>
    </submittedName>
</protein>
<dbReference type="EMBL" id="CM056743">
    <property type="protein sequence ID" value="KAJ8672328.1"/>
    <property type="molecule type" value="Genomic_DNA"/>
</dbReference>